<keyword evidence="2" id="KW-1185">Reference proteome</keyword>
<comment type="caution">
    <text evidence="1">The sequence shown here is derived from an EMBL/GenBank/DDBJ whole genome shotgun (WGS) entry which is preliminary data.</text>
</comment>
<accession>A0AAV8ZDR9</accession>
<dbReference type="AlphaFoldDB" id="A0AAV8ZDR9"/>
<evidence type="ECO:0000313" key="1">
    <source>
        <dbReference type="EMBL" id="KAJ8962531.1"/>
    </source>
</evidence>
<reference evidence="1" key="1">
    <citation type="journal article" date="2023" name="Insect Mol. Biol.">
        <title>Genome sequencing provides insights into the evolution of gene families encoding plant cell wall-degrading enzymes in longhorned beetles.</title>
        <authorList>
            <person name="Shin N.R."/>
            <person name="Okamura Y."/>
            <person name="Kirsch R."/>
            <person name="Pauchet Y."/>
        </authorList>
    </citation>
    <scope>NUCLEOTIDE SEQUENCE</scope>
    <source>
        <strain evidence="1">AMC_N1</strain>
    </source>
</reference>
<gene>
    <name evidence="1" type="ORF">NQ318_000923</name>
</gene>
<organism evidence="1 2">
    <name type="scientific">Aromia moschata</name>
    <dbReference type="NCBI Taxonomy" id="1265417"/>
    <lineage>
        <taxon>Eukaryota</taxon>
        <taxon>Metazoa</taxon>
        <taxon>Ecdysozoa</taxon>
        <taxon>Arthropoda</taxon>
        <taxon>Hexapoda</taxon>
        <taxon>Insecta</taxon>
        <taxon>Pterygota</taxon>
        <taxon>Neoptera</taxon>
        <taxon>Endopterygota</taxon>
        <taxon>Coleoptera</taxon>
        <taxon>Polyphaga</taxon>
        <taxon>Cucujiformia</taxon>
        <taxon>Chrysomeloidea</taxon>
        <taxon>Cerambycidae</taxon>
        <taxon>Cerambycinae</taxon>
        <taxon>Callichromatini</taxon>
        <taxon>Aromia</taxon>
    </lineage>
</organism>
<evidence type="ECO:0000313" key="2">
    <source>
        <dbReference type="Proteomes" id="UP001162162"/>
    </source>
</evidence>
<dbReference type="Proteomes" id="UP001162162">
    <property type="component" value="Unassembled WGS sequence"/>
</dbReference>
<name>A0AAV8ZDR9_9CUCU</name>
<protein>
    <submittedName>
        <fullName evidence="1">Uncharacterized protein</fullName>
    </submittedName>
</protein>
<dbReference type="EMBL" id="JAPWTK010000002">
    <property type="protein sequence ID" value="KAJ8962531.1"/>
    <property type="molecule type" value="Genomic_DNA"/>
</dbReference>
<sequence>MLIKWISVLQSYNFYLKAEATRTKYVEHSLREKEARSSIKLLRKGGEENYLNVELYGPGIAD</sequence>
<proteinExistence type="predicted"/>